<dbReference type="OrthoDB" id="10262250at2759"/>
<dbReference type="InterPro" id="IPR035587">
    <property type="entry name" value="DUS-like_FMN-bd"/>
</dbReference>
<protein>
    <submittedName>
        <fullName evidence="12">CIC11C00000003436</fullName>
    </submittedName>
</protein>
<reference evidence="12 13" key="1">
    <citation type="submission" date="2016-10" db="EMBL/GenBank/DDBJ databases">
        <authorList>
            <person name="de Groot N.N."/>
        </authorList>
    </citation>
    <scope>NUCLEOTIDE SEQUENCE [LARGE SCALE GENOMIC DNA]</scope>
    <source>
        <strain evidence="12 13">CBS 141442</strain>
    </source>
</reference>
<evidence type="ECO:0000256" key="9">
    <source>
        <dbReference type="ARBA" id="ARBA00049447"/>
    </source>
</evidence>
<gene>
    <name evidence="12" type="ORF">SAMEA4029010_CIC11G00000003436</name>
</gene>
<accession>A0A1L0B8A9</accession>
<dbReference type="InterPro" id="IPR018517">
    <property type="entry name" value="tRNA_hU_synthase_CS"/>
</dbReference>
<evidence type="ECO:0000313" key="13">
    <source>
        <dbReference type="Proteomes" id="UP000182334"/>
    </source>
</evidence>
<comment type="cofactor">
    <cofactor evidence="1">
        <name>FMN</name>
        <dbReference type="ChEBI" id="CHEBI:58210"/>
    </cofactor>
</comment>
<dbReference type="EMBL" id="LT635756">
    <property type="protein sequence ID" value="SGZ46312.1"/>
    <property type="molecule type" value="Genomic_DNA"/>
</dbReference>
<dbReference type="InterPro" id="IPR013785">
    <property type="entry name" value="Aldolase_TIM"/>
</dbReference>
<dbReference type="PANTHER" id="PTHR45936">
    <property type="entry name" value="TRNA-DIHYDROURIDINE(20) SYNTHASE [NAD(P)+]-LIKE"/>
    <property type="match status" value="1"/>
</dbReference>
<dbReference type="PANTHER" id="PTHR45936:SF1">
    <property type="entry name" value="TRNA-DIHYDROURIDINE(20) SYNTHASE [NAD(P)+]-LIKE"/>
    <property type="match status" value="1"/>
</dbReference>
<dbReference type="Proteomes" id="UP000182334">
    <property type="component" value="Chromosome I"/>
</dbReference>
<dbReference type="STRING" id="45354.A0A1L0B8A9"/>
<dbReference type="PROSITE" id="PS01136">
    <property type="entry name" value="UPF0034"/>
    <property type="match status" value="1"/>
</dbReference>
<evidence type="ECO:0000256" key="8">
    <source>
        <dbReference type="ARBA" id="ARBA00048342"/>
    </source>
</evidence>
<feature type="domain" description="DUS-like FMN-binding" evidence="11">
    <location>
        <begin position="41"/>
        <end position="333"/>
    </location>
</feature>
<evidence type="ECO:0000256" key="6">
    <source>
        <dbReference type="ARBA" id="ARBA00023002"/>
    </source>
</evidence>
<evidence type="ECO:0000313" key="12">
    <source>
        <dbReference type="EMBL" id="SGZ46312.1"/>
    </source>
</evidence>
<evidence type="ECO:0000256" key="7">
    <source>
        <dbReference type="ARBA" id="ARBA00023027"/>
    </source>
</evidence>
<keyword evidence="5" id="KW-0819">tRNA processing</keyword>
<keyword evidence="4" id="KW-0507">mRNA processing</keyword>
<dbReference type="SUPFAM" id="SSF51395">
    <property type="entry name" value="FMN-linked oxidoreductases"/>
    <property type="match status" value="1"/>
</dbReference>
<keyword evidence="7" id="KW-0520">NAD</keyword>
<evidence type="ECO:0000256" key="10">
    <source>
        <dbReference type="SAM" id="MobiDB-lite"/>
    </source>
</evidence>
<evidence type="ECO:0000256" key="2">
    <source>
        <dbReference type="ARBA" id="ARBA00022630"/>
    </source>
</evidence>
<evidence type="ECO:0000256" key="5">
    <source>
        <dbReference type="ARBA" id="ARBA00022694"/>
    </source>
</evidence>
<keyword evidence="3" id="KW-0288">FMN</keyword>
<keyword evidence="13" id="KW-1185">Reference proteome</keyword>
<dbReference type="GO" id="GO:0017150">
    <property type="term" value="F:tRNA dihydrouridine synthase activity"/>
    <property type="evidence" value="ECO:0007669"/>
    <property type="project" value="InterPro"/>
</dbReference>
<keyword evidence="2" id="KW-0285">Flavoprotein</keyword>
<dbReference type="Pfam" id="PF01207">
    <property type="entry name" value="Dus"/>
    <property type="match status" value="1"/>
</dbReference>
<dbReference type="GO" id="GO:0050660">
    <property type="term" value="F:flavin adenine dinucleotide binding"/>
    <property type="evidence" value="ECO:0007669"/>
    <property type="project" value="InterPro"/>
</dbReference>
<name>A0A1L0B8A9_9ASCO</name>
<evidence type="ECO:0000256" key="3">
    <source>
        <dbReference type="ARBA" id="ARBA00022643"/>
    </source>
</evidence>
<comment type="catalytic activity">
    <reaction evidence="8">
        <text>a 5,6-dihydrouridine in mRNA + NAD(+) = a uridine in mRNA + NADH + H(+)</text>
        <dbReference type="Rhea" id="RHEA:69851"/>
        <dbReference type="Rhea" id="RHEA-COMP:14658"/>
        <dbReference type="Rhea" id="RHEA-COMP:17789"/>
        <dbReference type="ChEBI" id="CHEBI:15378"/>
        <dbReference type="ChEBI" id="CHEBI:57540"/>
        <dbReference type="ChEBI" id="CHEBI:57945"/>
        <dbReference type="ChEBI" id="CHEBI:65315"/>
        <dbReference type="ChEBI" id="CHEBI:74443"/>
    </reaction>
    <physiologicalReaction direction="right-to-left" evidence="8">
        <dbReference type="Rhea" id="RHEA:69853"/>
    </physiologicalReaction>
</comment>
<dbReference type="AlphaFoldDB" id="A0A1L0B8A9"/>
<proteinExistence type="predicted"/>
<sequence>MFFKFWSKKMPEYAGKLCLAPMVRSGELPMRLMALKYGADLVWSPEIIDRKIRTCTRIDNTELGTVDFVETGKTGQKNSLIFRTNREIEKGKLIFQLGSSDPQIAVEGALKVVNDVDGIDLNCGCPKPFSTHSGMGAALLSKPELLTLILSNLVENVGKPYDKPISCKIRLLDPSDPKPTLDLVEKICATGVANLTVHCRTRDMRNRQQPIREFVQKIFDITSKHGVSLVVNGGFLCKKEIVEFQKTMGNDKIGGMMAEAAELNPTVFSDSPLPWKDVLPEFIRTSISVQNHPSNTKYILLNQVPGKSKFYQMFCKVKTNEEFLEIANQIGDEGKNIFIRIMQKDKQYSQEELEGLFSKKRPVEEKTTTDKKQRVEYTEQSRSLQKGTDTLVHAGAASIQQTS</sequence>
<dbReference type="InterPro" id="IPR052582">
    <property type="entry name" value="tRNA-DUS-like"/>
</dbReference>
<dbReference type="CDD" id="cd02801">
    <property type="entry name" value="DUS_like_FMN"/>
    <property type="match status" value="1"/>
</dbReference>
<dbReference type="GO" id="GO:0005737">
    <property type="term" value="C:cytoplasm"/>
    <property type="evidence" value="ECO:0007669"/>
    <property type="project" value="TreeGrafter"/>
</dbReference>
<evidence type="ECO:0000256" key="1">
    <source>
        <dbReference type="ARBA" id="ARBA00001917"/>
    </source>
</evidence>
<dbReference type="Gene3D" id="3.20.20.70">
    <property type="entry name" value="Aldolase class I"/>
    <property type="match status" value="1"/>
</dbReference>
<feature type="region of interest" description="Disordered" evidence="10">
    <location>
        <begin position="359"/>
        <end position="403"/>
    </location>
</feature>
<comment type="catalytic activity">
    <reaction evidence="9">
        <text>a 5,6-dihydrouridine in mRNA + NADP(+) = a uridine in mRNA + NADPH + H(+)</text>
        <dbReference type="Rhea" id="RHEA:69855"/>
        <dbReference type="Rhea" id="RHEA-COMP:14658"/>
        <dbReference type="Rhea" id="RHEA-COMP:17789"/>
        <dbReference type="ChEBI" id="CHEBI:15378"/>
        <dbReference type="ChEBI" id="CHEBI:57783"/>
        <dbReference type="ChEBI" id="CHEBI:58349"/>
        <dbReference type="ChEBI" id="CHEBI:65315"/>
        <dbReference type="ChEBI" id="CHEBI:74443"/>
    </reaction>
    <physiologicalReaction direction="right-to-left" evidence="9">
        <dbReference type="Rhea" id="RHEA:69857"/>
    </physiologicalReaction>
</comment>
<keyword evidence="6" id="KW-0560">Oxidoreductase</keyword>
<evidence type="ECO:0000259" key="11">
    <source>
        <dbReference type="Pfam" id="PF01207"/>
    </source>
</evidence>
<feature type="compositionally biased region" description="Basic and acidic residues" evidence="10">
    <location>
        <begin position="361"/>
        <end position="379"/>
    </location>
</feature>
<evidence type="ECO:0000256" key="4">
    <source>
        <dbReference type="ARBA" id="ARBA00022664"/>
    </source>
</evidence>
<dbReference type="GO" id="GO:0006397">
    <property type="term" value="P:mRNA processing"/>
    <property type="evidence" value="ECO:0007669"/>
    <property type="project" value="UniProtKB-KW"/>
</dbReference>
<organism evidence="12 13">
    <name type="scientific">Sungouiella intermedia</name>
    <dbReference type="NCBI Taxonomy" id="45354"/>
    <lineage>
        <taxon>Eukaryota</taxon>
        <taxon>Fungi</taxon>
        <taxon>Dikarya</taxon>
        <taxon>Ascomycota</taxon>
        <taxon>Saccharomycotina</taxon>
        <taxon>Pichiomycetes</taxon>
        <taxon>Metschnikowiaceae</taxon>
        <taxon>Sungouiella</taxon>
    </lineage>
</organism>